<evidence type="ECO:0000313" key="5">
    <source>
        <dbReference type="Proteomes" id="UP000035740"/>
    </source>
</evidence>
<protein>
    <recommendedName>
        <fullName evidence="6">V-type proton ATPase subunit D</fullName>
    </recommendedName>
</protein>
<keyword evidence="3" id="KW-0406">Ion transport</keyword>
<keyword evidence="2" id="KW-0813">Transport</keyword>
<dbReference type="Gene3D" id="1.10.287.3240">
    <property type="match status" value="1"/>
</dbReference>
<dbReference type="InterPro" id="IPR002699">
    <property type="entry name" value="V_ATPase_D"/>
</dbReference>
<reference evidence="4 5" key="1">
    <citation type="journal article" date="2014" name="Nature">
        <title>The genome of the recently domesticated crop plant sugar beet (Beta vulgaris).</title>
        <authorList>
            <person name="Dohm J.C."/>
            <person name="Minoche A.E."/>
            <person name="Holtgrawe D."/>
            <person name="Capella-Gutierrez S."/>
            <person name="Zakrzewski F."/>
            <person name="Tafer H."/>
            <person name="Rupp O."/>
            <person name="Sorensen T.R."/>
            <person name="Stracke R."/>
            <person name="Reinhardt R."/>
            <person name="Goesmann A."/>
            <person name="Kraft T."/>
            <person name="Schulz B."/>
            <person name="Stadler P.F."/>
            <person name="Schmidt T."/>
            <person name="Gabaldon T."/>
            <person name="Lehrach H."/>
            <person name="Weisshaar B."/>
            <person name="Himmelbauer H."/>
        </authorList>
    </citation>
    <scope>NUCLEOTIDE SEQUENCE [LARGE SCALE GENOMIC DNA]</scope>
    <source>
        <tissue evidence="4">Taproot</tissue>
    </source>
</reference>
<comment type="similarity">
    <text evidence="1">Belongs to the V-ATPase D subunit family.</text>
</comment>
<proteinExistence type="inferred from homology"/>
<dbReference type="GO" id="GO:0046961">
    <property type="term" value="F:proton-transporting ATPase activity, rotational mechanism"/>
    <property type="evidence" value="ECO:0007669"/>
    <property type="project" value="InterPro"/>
</dbReference>
<dbReference type="OMA" id="IYEMKKS"/>
<evidence type="ECO:0000256" key="1">
    <source>
        <dbReference type="ARBA" id="ARBA00005850"/>
    </source>
</evidence>
<feature type="non-terminal residue" evidence="4">
    <location>
        <position position="80"/>
    </location>
</feature>
<dbReference type="OrthoDB" id="7676488at2759"/>
<dbReference type="AlphaFoldDB" id="A0A0J8AXF6"/>
<dbReference type="Proteomes" id="UP000035740">
    <property type="component" value="Unassembled WGS sequence"/>
</dbReference>
<dbReference type="EMBL" id="KQ102721">
    <property type="protein sequence ID" value="KMS93441.1"/>
    <property type="molecule type" value="Genomic_DNA"/>
</dbReference>
<keyword evidence="5" id="KW-1185">Reference proteome</keyword>
<sequence length="80" mass="9029">MSQTRLNVFPSRMALQTMKAKLVGAKRGHELLKKKSDALKSKIRTITKKIYEMKKSIGDEMKAATFSHTEATWAAGDFKL</sequence>
<organism evidence="4 5">
    <name type="scientific">Beta vulgaris subsp. vulgaris</name>
    <name type="common">Beet</name>
    <dbReference type="NCBI Taxonomy" id="3555"/>
    <lineage>
        <taxon>Eukaryota</taxon>
        <taxon>Viridiplantae</taxon>
        <taxon>Streptophyta</taxon>
        <taxon>Embryophyta</taxon>
        <taxon>Tracheophyta</taxon>
        <taxon>Spermatophyta</taxon>
        <taxon>Magnoliopsida</taxon>
        <taxon>eudicotyledons</taxon>
        <taxon>Gunneridae</taxon>
        <taxon>Pentapetalae</taxon>
        <taxon>Caryophyllales</taxon>
        <taxon>Chenopodiaceae</taxon>
        <taxon>Betoideae</taxon>
        <taxon>Beta</taxon>
    </lineage>
</organism>
<evidence type="ECO:0000256" key="2">
    <source>
        <dbReference type="ARBA" id="ARBA00022448"/>
    </source>
</evidence>
<dbReference type="Pfam" id="PF01813">
    <property type="entry name" value="ATP-synt_D"/>
    <property type="match status" value="1"/>
</dbReference>
<name>A0A0J8AXF6_BETVV</name>
<dbReference type="Gramene" id="KMS93441">
    <property type="protein sequence ID" value="KMS93441"/>
    <property type="gene ID" value="BVRB_031450"/>
</dbReference>
<accession>A0A0J8AXF6</accession>
<evidence type="ECO:0000313" key="4">
    <source>
        <dbReference type="EMBL" id="KMS93441.1"/>
    </source>
</evidence>
<evidence type="ECO:0008006" key="6">
    <source>
        <dbReference type="Google" id="ProtNLM"/>
    </source>
</evidence>
<gene>
    <name evidence="4" type="ORF">BVRB_031450</name>
</gene>
<dbReference type="PANTHER" id="PTHR11671">
    <property type="entry name" value="V-TYPE ATP SYNTHASE SUBUNIT D"/>
    <property type="match status" value="1"/>
</dbReference>
<evidence type="ECO:0000256" key="3">
    <source>
        <dbReference type="ARBA" id="ARBA00023065"/>
    </source>
</evidence>